<evidence type="ECO:0000313" key="2">
    <source>
        <dbReference type="Proteomes" id="UP000027855"/>
    </source>
</evidence>
<protein>
    <submittedName>
        <fullName evidence="1">Uncharacterized protein</fullName>
    </submittedName>
</protein>
<dbReference type="AlphaFoldDB" id="A0A074IVW1"/>
<name>A0A074IVW1_STRSL</name>
<comment type="caution">
    <text evidence="1">The sequence shown here is derived from an EMBL/GenBank/DDBJ whole genome shotgun (WGS) entry which is preliminary data.</text>
</comment>
<dbReference type="RefSeq" id="WP_037601262.1">
    <property type="nucleotide sequence ID" value="NZ_JADMQU010000007.1"/>
</dbReference>
<dbReference type="EMBL" id="JJMT01000007">
    <property type="protein sequence ID" value="KEO45979.1"/>
    <property type="molecule type" value="Genomic_DNA"/>
</dbReference>
<dbReference type="Proteomes" id="UP000027855">
    <property type="component" value="Unassembled WGS sequence"/>
</dbReference>
<organism evidence="1 2">
    <name type="scientific">Streptococcus salivarius</name>
    <dbReference type="NCBI Taxonomy" id="1304"/>
    <lineage>
        <taxon>Bacteria</taxon>
        <taxon>Bacillati</taxon>
        <taxon>Bacillota</taxon>
        <taxon>Bacilli</taxon>
        <taxon>Lactobacillales</taxon>
        <taxon>Streptococcaceae</taxon>
        <taxon>Streptococcus</taxon>
    </lineage>
</organism>
<proteinExistence type="predicted"/>
<sequence>MVSIVDMLKRSEKFSLAFDRSMSIRFQQQFWQLIAFLDKHDITWFNDEPASDHAMCQQLLGQVWRQDCQDVVLSFETQERYLGWQVDEETDELSVIIEDVYGFRWNSLLDLETADYRFEDFEEFAEDYVDTSDLLKQFGK</sequence>
<evidence type="ECO:0000313" key="1">
    <source>
        <dbReference type="EMBL" id="KEO45979.1"/>
    </source>
</evidence>
<accession>A0A074IVW1</accession>
<gene>
    <name evidence="1" type="ORF">DL07_10560</name>
</gene>
<reference evidence="1 2" key="1">
    <citation type="submission" date="2014-04" db="EMBL/GenBank/DDBJ databases">
        <title>Variable characteristics of bacteriocin-producing Streptococcus salivarius strains isolated from Malaysian subjects.</title>
        <authorList>
            <person name="Philip K."/>
            <person name="Barbour A."/>
        </authorList>
    </citation>
    <scope>NUCLEOTIDE SEQUENCE [LARGE SCALE GENOMIC DNA]</scope>
    <source>
        <strain evidence="1 2">NU10</strain>
    </source>
</reference>